<dbReference type="InterPro" id="IPR011990">
    <property type="entry name" value="TPR-like_helical_dom_sf"/>
</dbReference>
<keyword evidence="2" id="KW-1185">Reference proteome</keyword>
<dbReference type="GO" id="GO:0009279">
    <property type="term" value="C:cell outer membrane"/>
    <property type="evidence" value="ECO:0007669"/>
    <property type="project" value="UniProtKB-SubCell"/>
</dbReference>
<dbReference type="OrthoDB" id="9792139at2"/>
<dbReference type="Gene3D" id="1.25.40.390">
    <property type="match status" value="1"/>
</dbReference>
<dbReference type="SUPFAM" id="SSF48452">
    <property type="entry name" value="TPR-like"/>
    <property type="match status" value="1"/>
</dbReference>
<comment type="caution">
    <text evidence="1">The sequence shown here is derived from an EMBL/GenBank/DDBJ whole genome shotgun (WGS) entry which is preliminary data.</text>
</comment>
<protein>
    <submittedName>
        <fullName evidence="1">RagB/SusD family nutrient uptake outer membrane protein</fullName>
    </submittedName>
</protein>
<accession>A0A4Z0PJF3</accession>
<evidence type="ECO:0000313" key="2">
    <source>
        <dbReference type="Proteomes" id="UP000297739"/>
    </source>
</evidence>
<proteinExistence type="predicted"/>
<name>A0A4Z0PJF3_9BACT</name>
<dbReference type="AlphaFoldDB" id="A0A4Z0PJF3"/>
<organism evidence="1 2">
    <name type="scientific">Hymenobacter elongatus</name>
    <dbReference type="NCBI Taxonomy" id="877208"/>
    <lineage>
        <taxon>Bacteria</taxon>
        <taxon>Pseudomonadati</taxon>
        <taxon>Bacteroidota</taxon>
        <taxon>Cytophagia</taxon>
        <taxon>Cytophagales</taxon>
        <taxon>Hymenobacteraceae</taxon>
        <taxon>Hymenobacter</taxon>
    </lineage>
</organism>
<reference evidence="1 2" key="1">
    <citation type="submission" date="2019-04" db="EMBL/GenBank/DDBJ databases">
        <authorList>
            <person name="Feng G."/>
            <person name="Zhang J."/>
            <person name="Zhu H."/>
        </authorList>
    </citation>
    <scope>NUCLEOTIDE SEQUENCE [LARGE SCALE GENOMIC DNA]</scope>
    <source>
        <strain evidence="1 2">JCM 17223</strain>
    </source>
</reference>
<dbReference type="EMBL" id="SRLD01000025">
    <property type="protein sequence ID" value="TGE15177.1"/>
    <property type="molecule type" value="Genomic_DNA"/>
</dbReference>
<dbReference type="Proteomes" id="UP000297739">
    <property type="component" value="Unassembled WGS sequence"/>
</dbReference>
<gene>
    <name evidence="1" type="ORF">E5J99_13290</name>
</gene>
<sequence length="100" mass="11500">MNEAQRARDAYVIHLADPYLVAAEAVTLDFMLDERARELAGGQLRWFDLKHTKKLVERVRANNPEAGASIQDYHTVRPIPQRQLDAITNKGAILQNREYR</sequence>
<evidence type="ECO:0000313" key="1">
    <source>
        <dbReference type="EMBL" id="TGE15177.1"/>
    </source>
</evidence>